<dbReference type="Proteomes" id="UP000799424">
    <property type="component" value="Unassembled WGS sequence"/>
</dbReference>
<reference evidence="1" key="1">
    <citation type="journal article" date="2020" name="Stud. Mycol.">
        <title>101 Dothideomycetes genomes: a test case for predicting lifestyles and emergence of pathogens.</title>
        <authorList>
            <person name="Haridas S."/>
            <person name="Albert R."/>
            <person name="Binder M."/>
            <person name="Bloem J."/>
            <person name="Labutti K."/>
            <person name="Salamov A."/>
            <person name="Andreopoulos B."/>
            <person name="Baker S."/>
            <person name="Barry K."/>
            <person name="Bills G."/>
            <person name="Bluhm B."/>
            <person name="Cannon C."/>
            <person name="Castanera R."/>
            <person name="Culley D."/>
            <person name="Daum C."/>
            <person name="Ezra D."/>
            <person name="Gonzalez J."/>
            <person name="Henrissat B."/>
            <person name="Kuo A."/>
            <person name="Liang C."/>
            <person name="Lipzen A."/>
            <person name="Lutzoni F."/>
            <person name="Magnuson J."/>
            <person name="Mondo S."/>
            <person name="Nolan M."/>
            <person name="Ohm R."/>
            <person name="Pangilinan J."/>
            <person name="Park H.-J."/>
            <person name="Ramirez L."/>
            <person name="Alfaro M."/>
            <person name="Sun H."/>
            <person name="Tritt A."/>
            <person name="Yoshinaga Y."/>
            <person name="Zwiers L.-H."/>
            <person name="Turgeon B."/>
            <person name="Goodwin S."/>
            <person name="Spatafora J."/>
            <person name="Crous P."/>
            <person name="Grigoriev I."/>
        </authorList>
    </citation>
    <scope>NUCLEOTIDE SEQUENCE</scope>
    <source>
        <strain evidence="1">CBS 113818</strain>
    </source>
</reference>
<proteinExistence type="predicted"/>
<dbReference type="OrthoDB" id="3736456at2759"/>
<evidence type="ECO:0000313" key="2">
    <source>
        <dbReference type="Proteomes" id="UP000799424"/>
    </source>
</evidence>
<accession>A0A6A7AIU8</accession>
<dbReference type="EMBL" id="MU006216">
    <property type="protein sequence ID" value="KAF2833146.1"/>
    <property type="molecule type" value="Genomic_DNA"/>
</dbReference>
<dbReference type="AlphaFoldDB" id="A0A6A7AIU8"/>
<evidence type="ECO:0000313" key="1">
    <source>
        <dbReference type="EMBL" id="KAF2833146.1"/>
    </source>
</evidence>
<sequence length="345" mass="38484">MSFPLSPFELLPPELRHIIYTHLGLPVSKNLSFSSAQHAPPTYPSVQQTFCSEWTSGPLRLTGLHFTHAAPLKASPVLVCADGTRFSEPYMCGNEGCGMGVLKEEGEKWIVFNTAVMRVNKRIHTEMCELLYAALAMRFDFELSDYAVHAIRNGTAENGSLTHLSLNPSPPPSTHLTHIALSSLSGLYSTSPTPKFTPLFCRRILGRQISSLAYITTHCPHLQRLTYSPHARVLARCRLTHLQPLLDVLAAMVAQCRELESLEIEVYQEKPLCGCYNTRSAKHKGHEPAENAVMRGALSWEEGARPEEVDVTAWAKDVLVRAKGRKDLVMQCPNIGTYQGRWTYQ</sequence>
<keyword evidence="2" id="KW-1185">Reference proteome</keyword>
<gene>
    <name evidence="1" type="ORF">CC86DRAFT_450938</name>
</gene>
<protein>
    <submittedName>
        <fullName evidence="1">Uncharacterized protein</fullName>
    </submittedName>
</protein>
<name>A0A6A7AIU8_9PLEO</name>
<organism evidence="1 2">
    <name type="scientific">Ophiobolus disseminans</name>
    <dbReference type="NCBI Taxonomy" id="1469910"/>
    <lineage>
        <taxon>Eukaryota</taxon>
        <taxon>Fungi</taxon>
        <taxon>Dikarya</taxon>
        <taxon>Ascomycota</taxon>
        <taxon>Pezizomycotina</taxon>
        <taxon>Dothideomycetes</taxon>
        <taxon>Pleosporomycetidae</taxon>
        <taxon>Pleosporales</taxon>
        <taxon>Pleosporineae</taxon>
        <taxon>Phaeosphaeriaceae</taxon>
        <taxon>Ophiobolus</taxon>
    </lineage>
</organism>